<evidence type="ECO:0000259" key="4">
    <source>
        <dbReference type="Pfam" id="PF13458"/>
    </source>
</evidence>
<feature type="domain" description="Leucine-binding protein" evidence="4">
    <location>
        <begin position="51"/>
        <end position="394"/>
    </location>
</feature>
<feature type="signal peptide" evidence="3">
    <location>
        <begin position="1"/>
        <end position="21"/>
    </location>
</feature>
<proteinExistence type="inferred from homology"/>
<evidence type="ECO:0000256" key="3">
    <source>
        <dbReference type="SAM" id="SignalP"/>
    </source>
</evidence>
<comment type="similarity">
    <text evidence="1">Belongs to the leucine-binding protein family.</text>
</comment>
<dbReference type="EMBL" id="CP110615">
    <property type="protein sequence ID" value="UZJ24332.1"/>
    <property type="molecule type" value="Genomic_DNA"/>
</dbReference>
<organism evidence="5 6">
    <name type="scientific">Rhodococcus antarcticus</name>
    <dbReference type="NCBI Taxonomy" id="2987751"/>
    <lineage>
        <taxon>Bacteria</taxon>
        <taxon>Bacillati</taxon>
        <taxon>Actinomycetota</taxon>
        <taxon>Actinomycetes</taxon>
        <taxon>Mycobacteriales</taxon>
        <taxon>Nocardiaceae</taxon>
        <taxon>Rhodococcus</taxon>
    </lineage>
</organism>
<evidence type="ECO:0000313" key="5">
    <source>
        <dbReference type="EMBL" id="UZJ24332.1"/>
    </source>
</evidence>
<dbReference type="PANTHER" id="PTHR47235:SF1">
    <property type="entry name" value="BLR6548 PROTEIN"/>
    <property type="match status" value="1"/>
</dbReference>
<dbReference type="PROSITE" id="PS51257">
    <property type="entry name" value="PROKAR_LIPOPROTEIN"/>
    <property type="match status" value="1"/>
</dbReference>
<keyword evidence="2 3" id="KW-0732">Signal</keyword>
<evidence type="ECO:0000313" key="6">
    <source>
        <dbReference type="Proteomes" id="UP001164965"/>
    </source>
</evidence>
<gene>
    <name evidence="5" type="ORF">RHODO2019_14425</name>
</gene>
<dbReference type="SUPFAM" id="SSF53822">
    <property type="entry name" value="Periplasmic binding protein-like I"/>
    <property type="match status" value="1"/>
</dbReference>
<dbReference type="Pfam" id="PF13458">
    <property type="entry name" value="Peripla_BP_6"/>
    <property type="match status" value="1"/>
</dbReference>
<dbReference type="PANTHER" id="PTHR47235">
    <property type="entry name" value="BLR6548 PROTEIN"/>
    <property type="match status" value="1"/>
</dbReference>
<protein>
    <submittedName>
        <fullName evidence="5">ABC transporter substrate-binding protein</fullName>
    </submittedName>
</protein>
<dbReference type="Proteomes" id="UP001164965">
    <property type="component" value="Chromosome"/>
</dbReference>
<feature type="chain" id="PRO_5046683106" evidence="3">
    <location>
        <begin position="22"/>
        <end position="423"/>
    </location>
</feature>
<dbReference type="RefSeq" id="WP_265382439.1">
    <property type="nucleotide sequence ID" value="NZ_CP110615.1"/>
</dbReference>
<sequence length="423" mass="43986">MFRARGRAAVAVLAIALTATACSTKAADSSSGGGGGASGEVKTGTGVTADTITVGQLTDLSGVFAALGKSITQAEQLYFDQLNTAGGVCNRKIEVVTKDHGYNVQNAVTLYQQMKDQVLGFPQVLGSPINAALLDQYTSDKPIAIPSAWAATLLSNKQIMIVGSTYDYEMINGIDYLLEKKVIKKGDKIGHIYFEGEYGANGLLGSTYAAEKNGLTIVEKKVKPTDTDLTAQVTDLKNQGVTAIALTVSPTSAASVAAVDAGIGLNVPIIANNPNFSPGLLKTAAAPALEKLFYGVASWQQPNGTDPGTAKFVADYKAKYPDSQLDGGLTWGYGAATAFTTVLKKACDNKDLTRDGMNTAFRSLSNVETGVVAPLDYSKPGAAPSTKAYIFRPDATVPGGLKQVSDGLYEGPTAGGYTPPALK</sequence>
<evidence type="ECO:0000256" key="2">
    <source>
        <dbReference type="ARBA" id="ARBA00022729"/>
    </source>
</evidence>
<name>A0ABY6NY73_9NOCA</name>
<dbReference type="InterPro" id="IPR028081">
    <property type="entry name" value="Leu-bd"/>
</dbReference>
<reference evidence="5" key="1">
    <citation type="submission" date="2022-10" db="EMBL/GenBank/DDBJ databases">
        <title>Rhodococcus sp.75.</title>
        <authorList>
            <person name="Sun M."/>
        </authorList>
    </citation>
    <scope>NUCLEOTIDE SEQUENCE</scope>
    <source>
        <strain evidence="5">75</strain>
    </source>
</reference>
<accession>A0ABY6NY73</accession>
<dbReference type="CDD" id="cd06343">
    <property type="entry name" value="PBP1_ABC_ligand_binding-like"/>
    <property type="match status" value="1"/>
</dbReference>
<dbReference type="Gene3D" id="3.40.50.2300">
    <property type="match status" value="2"/>
</dbReference>
<evidence type="ECO:0000256" key="1">
    <source>
        <dbReference type="ARBA" id="ARBA00010062"/>
    </source>
</evidence>
<dbReference type="InterPro" id="IPR028082">
    <property type="entry name" value="Peripla_BP_I"/>
</dbReference>
<keyword evidence="6" id="KW-1185">Reference proteome</keyword>